<dbReference type="Proteomes" id="UP001484097">
    <property type="component" value="Unassembled WGS sequence"/>
</dbReference>
<dbReference type="Pfam" id="PF00480">
    <property type="entry name" value="ROK"/>
    <property type="match status" value="1"/>
</dbReference>
<dbReference type="EMBL" id="JBDXMX010000005">
    <property type="protein sequence ID" value="MEO9248404.1"/>
    <property type="molecule type" value="Genomic_DNA"/>
</dbReference>
<dbReference type="InterPro" id="IPR049874">
    <property type="entry name" value="ROK_cs"/>
</dbReference>
<sequence length="385" mass="40151">MTTAGVGRSNRGRVLAALRERQPASRAELAAETGLSVATVARIAHTLTAAGLLVEETAVGDGGGRPLGRLRIDDNAAEVLAVDVADHHTTLAFLDLGHTVRWQRRLDAGQGLSADERLQHTLAAIREAWRSAGRRRAVAIGVSIPGPVQADGTIDFAPSLHWHGVPLGSLLRGSFGVPVSVDNDANLIAVAEHAAGTRSGASSLVALAVFEGIGAGIIQSGTLWEGAHGVGGQIGRMLLGGDSIDRFYVDFGDLESQLGSVGLERRLHEAGIDLGGQAEVFAALFAHLDGEDPRLRGFAERVLDEFAAALANVCALLDPEAIVLAGRFAPLAARLVPELERRLTGRVLHVPALLATSTPVEGTLLGAAVRAFAAYGPIEQLLDES</sequence>
<dbReference type="Gene3D" id="1.10.10.10">
    <property type="entry name" value="Winged helix-like DNA-binding domain superfamily/Winged helix DNA-binding domain"/>
    <property type="match status" value="1"/>
</dbReference>
<dbReference type="PROSITE" id="PS01125">
    <property type="entry name" value="ROK"/>
    <property type="match status" value="1"/>
</dbReference>
<dbReference type="SUPFAM" id="SSF53067">
    <property type="entry name" value="Actin-like ATPase domain"/>
    <property type="match status" value="1"/>
</dbReference>
<reference evidence="3 4" key="1">
    <citation type="submission" date="2024-05" db="EMBL/GenBank/DDBJ databases">
        <authorList>
            <person name="Yi C."/>
        </authorList>
    </citation>
    <scope>NUCLEOTIDE SEQUENCE [LARGE SCALE GENOMIC DNA]</scope>
    <source>
        <strain evidence="3 4">XS13</strain>
    </source>
</reference>
<gene>
    <name evidence="3" type="ORF">ABDK96_11995</name>
</gene>
<proteinExistence type="inferred from homology"/>
<dbReference type="InterPro" id="IPR000600">
    <property type="entry name" value="ROK"/>
</dbReference>
<comment type="caution">
    <text evidence="3">The sequence shown here is derived from an EMBL/GenBank/DDBJ whole genome shotgun (WGS) entry which is preliminary data.</text>
</comment>
<evidence type="ECO:0000313" key="3">
    <source>
        <dbReference type="EMBL" id="MEO9248404.1"/>
    </source>
</evidence>
<dbReference type="InterPro" id="IPR005471">
    <property type="entry name" value="Tscrpt_reg_IclR_N"/>
</dbReference>
<comment type="similarity">
    <text evidence="1">Belongs to the ROK (NagC/XylR) family.</text>
</comment>
<dbReference type="InterPro" id="IPR036388">
    <property type="entry name" value="WH-like_DNA-bd_sf"/>
</dbReference>
<accession>A0ABV0IJR2</accession>
<evidence type="ECO:0000313" key="4">
    <source>
        <dbReference type="Proteomes" id="UP001484097"/>
    </source>
</evidence>
<dbReference type="PANTHER" id="PTHR18964">
    <property type="entry name" value="ROK (REPRESSOR, ORF, KINASE) FAMILY"/>
    <property type="match status" value="1"/>
</dbReference>
<dbReference type="InterPro" id="IPR036390">
    <property type="entry name" value="WH_DNA-bd_sf"/>
</dbReference>
<evidence type="ECO:0000256" key="1">
    <source>
        <dbReference type="ARBA" id="ARBA00006479"/>
    </source>
</evidence>
<keyword evidence="4" id="KW-1185">Reference proteome</keyword>
<dbReference type="PANTHER" id="PTHR18964:SF149">
    <property type="entry name" value="BIFUNCTIONAL UDP-N-ACETYLGLUCOSAMINE 2-EPIMERASE_N-ACETYLMANNOSAMINE KINASE"/>
    <property type="match status" value="1"/>
</dbReference>
<protein>
    <submittedName>
        <fullName evidence="3">ROK family transcriptional regulator</fullName>
    </submittedName>
</protein>
<dbReference type="Pfam" id="PF09339">
    <property type="entry name" value="HTH_IclR"/>
    <property type="match status" value="1"/>
</dbReference>
<dbReference type="Gene3D" id="3.30.420.40">
    <property type="match status" value="2"/>
</dbReference>
<name>A0ABV0IJR2_9MICC</name>
<organism evidence="3 4">
    <name type="scientific">Citricoccus nitrophenolicus</name>
    <dbReference type="NCBI Taxonomy" id="863575"/>
    <lineage>
        <taxon>Bacteria</taxon>
        <taxon>Bacillati</taxon>
        <taxon>Actinomycetota</taxon>
        <taxon>Actinomycetes</taxon>
        <taxon>Micrococcales</taxon>
        <taxon>Micrococcaceae</taxon>
        <taxon>Citricoccus</taxon>
    </lineage>
</organism>
<dbReference type="SUPFAM" id="SSF46785">
    <property type="entry name" value="Winged helix' DNA-binding domain"/>
    <property type="match status" value="1"/>
</dbReference>
<dbReference type="RefSeq" id="WP_347921024.1">
    <property type="nucleotide sequence ID" value="NZ_JBDXMX010000005.1"/>
</dbReference>
<feature type="domain" description="HTH iclR-type" evidence="2">
    <location>
        <begin position="13"/>
        <end position="55"/>
    </location>
</feature>
<dbReference type="InterPro" id="IPR043129">
    <property type="entry name" value="ATPase_NBD"/>
</dbReference>
<evidence type="ECO:0000259" key="2">
    <source>
        <dbReference type="Pfam" id="PF09339"/>
    </source>
</evidence>